<gene>
    <name evidence="2" type="ORF">SPHA_5334</name>
</gene>
<comment type="caution">
    <text evidence="2">The sequence shown here is derived from an EMBL/GenBank/DDBJ whole genome shotgun (WGS) entry which is preliminary data.</text>
</comment>
<dbReference type="Proteomes" id="UP000597762">
    <property type="component" value="Unassembled WGS sequence"/>
</dbReference>
<organism evidence="2 3">
    <name type="scientific">Acanthosepion pharaonis</name>
    <name type="common">Pharaoh cuttlefish</name>
    <name type="synonym">Sepia pharaonis</name>
    <dbReference type="NCBI Taxonomy" id="158019"/>
    <lineage>
        <taxon>Eukaryota</taxon>
        <taxon>Metazoa</taxon>
        <taxon>Spiralia</taxon>
        <taxon>Lophotrochozoa</taxon>
        <taxon>Mollusca</taxon>
        <taxon>Cephalopoda</taxon>
        <taxon>Coleoidea</taxon>
        <taxon>Decapodiformes</taxon>
        <taxon>Sepiida</taxon>
        <taxon>Sepiina</taxon>
        <taxon>Sepiidae</taxon>
        <taxon>Acanthosepion</taxon>
    </lineage>
</organism>
<reference evidence="2" key="1">
    <citation type="submission" date="2021-01" db="EMBL/GenBank/DDBJ databases">
        <authorList>
            <person name="Li R."/>
            <person name="Bekaert M."/>
        </authorList>
    </citation>
    <scope>NUCLEOTIDE SEQUENCE</scope>
    <source>
        <strain evidence="2">Farmed</strain>
    </source>
</reference>
<dbReference type="PANTHER" id="PTHR45786">
    <property type="entry name" value="DNA BINDING PROTEIN-LIKE"/>
    <property type="match status" value="1"/>
</dbReference>
<sequence length="340" mass="37714">MRAKSSSRVPGANYNATITGHSTQRPHAGLVVTRGACHLLGWESCPQGFVAIKAQECITVENERTGCRAASASRASEIHHQRLLRNVRNAAATAKSRAIEILDRRHTRQSRDTAATATARAAETLLLRSVRNARNAATNARSRAAEIFDHRRARQSRDAAATAKSRESETELQRATRSPAMLQRLLLLETPRAHRQRQTDIQGLLQTLRAVTCPSSSFWFFLAFIYDPGINLITRDDINIGSMTCVCQFCNACKWAGEPAGLCCSSGKVRLPPLHEPPTPLRGLIAGSHPDSNHFLKTIKQYNNNFQMTSFGAQVVREESWMPTFKVQGQVYHRIGNLYA</sequence>
<accession>A0A812AW23</accession>
<feature type="region of interest" description="Disordered" evidence="1">
    <location>
        <begin position="1"/>
        <end position="20"/>
    </location>
</feature>
<keyword evidence="3" id="KW-1185">Reference proteome</keyword>
<name>A0A812AW23_ACAPH</name>
<dbReference type="AlphaFoldDB" id="A0A812AW23"/>
<feature type="compositionally biased region" description="Basic and acidic residues" evidence="1">
    <location>
        <begin position="164"/>
        <end position="174"/>
    </location>
</feature>
<evidence type="ECO:0000256" key="1">
    <source>
        <dbReference type="SAM" id="MobiDB-lite"/>
    </source>
</evidence>
<dbReference type="OrthoDB" id="6153892at2759"/>
<evidence type="ECO:0000313" key="3">
    <source>
        <dbReference type="Proteomes" id="UP000597762"/>
    </source>
</evidence>
<feature type="region of interest" description="Disordered" evidence="1">
    <location>
        <begin position="151"/>
        <end position="175"/>
    </location>
</feature>
<proteinExistence type="predicted"/>
<dbReference type="PANTHER" id="PTHR45786:SF74">
    <property type="entry name" value="ATP-DEPENDENT DNA HELICASE"/>
    <property type="match status" value="1"/>
</dbReference>
<dbReference type="EMBL" id="CAHIKZ030000179">
    <property type="protein sequence ID" value="CAE1157731.1"/>
    <property type="molecule type" value="Genomic_DNA"/>
</dbReference>
<evidence type="ECO:0000313" key="2">
    <source>
        <dbReference type="EMBL" id="CAE1157731.1"/>
    </source>
</evidence>
<protein>
    <submittedName>
        <fullName evidence="2">Uncharacterized protein</fullName>
    </submittedName>
</protein>